<reference evidence="1 2" key="1">
    <citation type="submission" date="2021-05" db="EMBL/GenBank/DDBJ databases">
        <title>Novel Bacillus species.</title>
        <authorList>
            <person name="Liu G."/>
        </authorList>
    </citation>
    <scope>NUCLEOTIDE SEQUENCE [LARGE SCALE GENOMIC DNA]</scope>
    <source>
        <strain evidence="1 2">FJAT-49732</strain>
    </source>
</reference>
<proteinExistence type="predicted"/>
<dbReference type="RefSeq" id="WP_213109340.1">
    <property type="nucleotide sequence ID" value="NZ_JAGYPJ010000001.1"/>
</dbReference>
<protein>
    <submittedName>
        <fullName evidence="1">BH0509 family protein</fullName>
    </submittedName>
</protein>
<dbReference type="EMBL" id="JAGYPJ010000001">
    <property type="protein sequence ID" value="MBS4198595.1"/>
    <property type="molecule type" value="Genomic_DNA"/>
</dbReference>
<dbReference type="InterPro" id="IPR049615">
    <property type="entry name" value="BH0509-like"/>
</dbReference>
<sequence length="46" mass="5715">MNQDVIDREQMIFQIMLNTKFTEKALEKMTDKELEELYRLKVEKRH</sequence>
<dbReference type="Proteomes" id="UP000682713">
    <property type="component" value="Unassembled WGS sequence"/>
</dbReference>
<organism evidence="1 2">
    <name type="scientific">Lederbergia citrisecunda</name>
    <dbReference type="NCBI Taxonomy" id="2833583"/>
    <lineage>
        <taxon>Bacteria</taxon>
        <taxon>Bacillati</taxon>
        <taxon>Bacillota</taxon>
        <taxon>Bacilli</taxon>
        <taxon>Bacillales</taxon>
        <taxon>Bacillaceae</taxon>
        <taxon>Lederbergia</taxon>
    </lineage>
</organism>
<comment type="caution">
    <text evidence="1">The sequence shown here is derived from an EMBL/GenBank/DDBJ whole genome shotgun (WGS) entry which is preliminary data.</text>
</comment>
<evidence type="ECO:0000313" key="1">
    <source>
        <dbReference type="EMBL" id="MBS4198595.1"/>
    </source>
</evidence>
<keyword evidence="2" id="KW-1185">Reference proteome</keyword>
<evidence type="ECO:0000313" key="2">
    <source>
        <dbReference type="Proteomes" id="UP000682713"/>
    </source>
</evidence>
<name>A0A942TJ69_9BACI</name>
<accession>A0A942TJ69</accession>
<dbReference type="AlphaFoldDB" id="A0A942TJ69"/>
<gene>
    <name evidence="1" type="ORF">KHA93_02895</name>
</gene>
<dbReference type="NCBIfam" id="NF033562">
    <property type="entry name" value="BH0509_fam"/>
    <property type="match status" value="1"/>
</dbReference>